<keyword evidence="3" id="KW-1185">Reference proteome</keyword>
<feature type="compositionally biased region" description="Polar residues" evidence="1">
    <location>
        <begin position="97"/>
        <end position="111"/>
    </location>
</feature>
<evidence type="ECO:0000256" key="1">
    <source>
        <dbReference type="SAM" id="MobiDB-lite"/>
    </source>
</evidence>
<reference evidence="2 3" key="1">
    <citation type="submission" date="2017-03" db="EMBL/GenBank/DDBJ databases">
        <title>Genomes of endolithic fungi from Antarctica.</title>
        <authorList>
            <person name="Coleine C."/>
            <person name="Masonjones S."/>
            <person name="Stajich J.E."/>
        </authorList>
    </citation>
    <scope>NUCLEOTIDE SEQUENCE [LARGE SCALE GENOMIC DNA]</scope>
    <source>
        <strain evidence="2 3">CCFEE 5184</strain>
    </source>
</reference>
<feature type="region of interest" description="Disordered" evidence="1">
    <location>
        <begin position="84"/>
        <end position="199"/>
    </location>
</feature>
<evidence type="ECO:0000313" key="2">
    <source>
        <dbReference type="EMBL" id="TKA58771.1"/>
    </source>
</evidence>
<organism evidence="2 3">
    <name type="scientific">Friedmanniomyces simplex</name>
    <dbReference type="NCBI Taxonomy" id="329884"/>
    <lineage>
        <taxon>Eukaryota</taxon>
        <taxon>Fungi</taxon>
        <taxon>Dikarya</taxon>
        <taxon>Ascomycota</taxon>
        <taxon>Pezizomycotina</taxon>
        <taxon>Dothideomycetes</taxon>
        <taxon>Dothideomycetidae</taxon>
        <taxon>Mycosphaerellales</taxon>
        <taxon>Teratosphaeriaceae</taxon>
        <taxon>Friedmanniomyces</taxon>
    </lineage>
</organism>
<accession>A0A4U0W8U2</accession>
<gene>
    <name evidence="2" type="ORF">B0A55_12667</name>
</gene>
<name>A0A4U0W8U2_9PEZI</name>
<proteinExistence type="predicted"/>
<protein>
    <submittedName>
        <fullName evidence="2">Uncharacterized protein</fullName>
    </submittedName>
</protein>
<dbReference type="Proteomes" id="UP000309340">
    <property type="component" value="Unassembled WGS sequence"/>
</dbReference>
<dbReference type="OrthoDB" id="3815709at2759"/>
<evidence type="ECO:0000313" key="3">
    <source>
        <dbReference type="Proteomes" id="UP000309340"/>
    </source>
</evidence>
<dbReference type="EMBL" id="NAJQ01001445">
    <property type="protein sequence ID" value="TKA58771.1"/>
    <property type="molecule type" value="Genomic_DNA"/>
</dbReference>
<sequence length="199" mass="21044">MPHQQHTCVLPAYQQQGPCKACRSEELLGVGSWAPPILHGPAQGHIAAHAQQVPFDADAWLAQARGYPDSVNWWHGSDRGHLAAHGYPVTHRPNPLPTNVNPRPAPQTVQQARPPGPTGQAATQAPPQPGGREVNAAGSNARKQSRAHPQRVNSADARPRVFGTATQTRGPASEDDGETGKAGTGAGAQRQVPRTPKVD</sequence>
<comment type="caution">
    <text evidence="2">The sequence shown here is derived from an EMBL/GenBank/DDBJ whole genome shotgun (WGS) entry which is preliminary data.</text>
</comment>
<dbReference type="AlphaFoldDB" id="A0A4U0W8U2"/>